<dbReference type="PANTHER" id="PTHR34047">
    <property type="entry name" value="NUCLEAR INTRON MATURASE 1, MITOCHONDRIAL-RELATED"/>
    <property type="match status" value="1"/>
</dbReference>
<protein>
    <recommendedName>
        <fullName evidence="1">RNA-directed DNA polymerase</fullName>
        <ecNumber evidence="1">2.7.7.49</ecNumber>
    </recommendedName>
</protein>
<reference evidence="11 12" key="1">
    <citation type="submission" date="2014-12" db="EMBL/GenBank/DDBJ databases">
        <title>Genome assembly of Enhygromyxa salina DSM 15201.</title>
        <authorList>
            <person name="Sharma G."/>
            <person name="Subramanian S."/>
        </authorList>
    </citation>
    <scope>NUCLEOTIDE SEQUENCE [LARGE SCALE GENOMIC DNA]</scope>
    <source>
        <strain evidence="11 12">DSM 15201</strain>
    </source>
</reference>
<dbReference type="PANTHER" id="PTHR34047:SF7">
    <property type="entry name" value="RNA-DIRECTED DNA POLYMERASE"/>
    <property type="match status" value="1"/>
</dbReference>
<sequence length="482" mass="53338">MLLANLIFELRPLLDDPDANLRQIVARLRAHDDFAEYEVARHYVASKVEGVVRSWLASPDPRVRTEAIVAVRQIFSRPAAAKLLRHLVKDATLSVRRAARRAVGELGLDDVALRDTSLALPRYPRARGGWNPTGWQFGTGASRGRPRLEPAGTRAGLPTLPDLAALTGWLGLDAAGLRRLMRPGTHEGAPYVNFEIPKARGGRRTISAPRAPLRAVQRQILAQILSKVPTHDAAHGFVPGRSTVTNAAPHVGALLLLKTDIREFFPTIHYWRVRGLFFTLGYGEAVSGALAGLCTQRAVINPDATAPQRRVVWPGLMPQGAPTSPAISNLVCRRLDARLLGLATKLGARYTRYADDLSFSFHDSARVEALDVGRAYWWIDQILQQEGFAEHPGKRQILRPHRRQQVTGLVVNDHLTVPRDARRRFRAILHNCRQRGVAAEANGRDDFPDYLRGFAAYVDMVQPDLGARWVAEVDALLADQAL</sequence>
<dbReference type="AlphaFoldDB" id="A0A0C2CW65"/>
<dbReference type="SUPFAM" id="SSF48371">
    <property type="entry name" value="ARM repeat"/>
    <property type="match status" value="1"/>
</dbReference>
<dbReference type="CDD" id="cd03487">
    <property type="entry name" value="RT_Bac_retron_II"/>
    <property type="match status" value="1"/>
</dbReference>
<evidence type="ECO:0000256" key="5">
    <source>
        <dbReference type="ARBA" id="ARBA00022842"/>
    </source>
</evidence>
<dbReference type="EMBL" id="JMCC02000150">
    <property type="protein sequence ID" value="KIG12107.1"/>
    <property type="molecule type" value="Genomic_DNA"/>
</dbReference>
<evidence type="ECO:0000256" key="1">
    <source>
        <dbReference type="ARBA" id="ARBA00012493"/>
    </source>
</evidence>
<dbReference type="RefSeq" id="WP_052558374.1">
    <property type="nucleotide sequence ID" value="NZ_JMCC02000150.1"/>
</dbReference>
<evidence type="ECO:0000313" key="12">
    <source>
        <dbReference type="Proteomes" id="UP000031599"/>
    </source>
</evidence>
<evidence type="ECO:0000256" key="3">
    <source>
        <dbReference type="ARBA" id="ARBA00022695"/>
    </source>
</evidence>
<keyword evidence="3" id="KW-0548">Nucleotidyltransferase</keyword>
<dbReference type="SUPFAM" id="SSF56672">
    <property type="entry name" value="DNA/RNA polymerases"/>
    <property type="match status" value="1"/>
</dbReference>
<dbReference type="InterPro" id="IPR000123">
    <property type="entry name" value="Reverse_transcriptase_msDNA"/>
</dbReference>
<dbReference type="GO" id="GO:0003723">
    <property type="term" value="F:RNA binding"/>
    <property type="evidence" value="ECO:0007669"/>
    <property type="project" value="InterPro"/>
</dbReference>
<dbReference type="Pfam" id="PF13646">
    <property type="entry name" value="HEAT_2"/>
    <property type="match status" value="1"/>
</dbReference>
<evidence type="ECO:0000256" key="2">
    <source>
        <dbReference type="ARBA" id="ARBA00022679"/>
    </source>
</evidence>
<dbReference type="InterPro" id="IPR051083">
    <property type="entry name" value="GrpII_Intron_Splice-Mob/Def"/>
</dbReference>
<feature type="domain" description="Reverse transcriptase" evidence="10">
    <location>
        <begin position="196"/>
        <end position="399"/>
    </location>
</feature>
<keyword evidence="5" id="KW-0460">Magnesium</keyword>
<name>A0A0C2CW65_9BACT</name>
<keyword evidence="2" id="KW-0808">Transferase</keyword>
<dbReference type="GO" id="GO:0051607">
    <property type="term" value="P:defense response to virus"/>
    <property type="evidence" value="ECO:0007669"/>
    <property type="project" value="UniProtKB-KW"/>
</dbReference>
<dbReference type="EC" id="2.7.7.49" evidence="1"/>
<dbReference type="InterPro" id="IPR000477">
    <property type="entry name" value="RT_dom"/>
</dbReference>
<organism evidence="11 12">
    <name type="scientific">Enhygromyxa salina</name>
    <dbReference type="NCBI Taxonomy" id="215803"/>
    <lineage>
        <taxon>Bacteria</taxon>
        <taxon>Pseudomonadati</taxon>
        <taxon>Myxococcota</taxon>
        <taxon>Polyangia</taxon>
        <taxon>Nannocystales</taxon>
        <taxon>Nannocystaceae</taxon>
        <taxon>Enhygromyxa</taxon>
    </lineage>
</organism>
<evidence type="ECO:0000256" key="4">
    <source>
        <dbReference type="ARBA" id="ARBA00022723"/>
    </source>
</evidence>
<dbReference type="GO" id="GO:0046872">
    <property type="term" value="F:metal ion binding"/>
    <property type="evidence" value="ECO:0007669"/>
    <property type="project" value="UniProtKB-KW"/>
</dbReference>
<dbReference type="Proteomes" id="UP000031599">
    <property type="component" value="Unassembled WGS sequence"/>
</dbReference>
<comment type="similarity">
    <text evidence="8">Belongs to the bacterial reverse transcriptase family.</text>
</comment>
<dbReference type="PRINTS" id="PR00866">
    <property type="entry name" value="RNADNAPOLMS"/>
</dbReference>
<keyword evidence="7" id="KW-0051">Antiviral defense</keyword>
<evidence type="ECO:0000259" key="10">
    <source>
        <dbReference type="Pfam" id="PF00078"/>
    </source>
</evidence>
<keyword evidence="6 11" id="KW-0695">RNA-directed DNA polymerase</keyword>
<evidence type="ECO:0000256" key="7">
    <source>
        <dbReference type="ARBA" id="ARBA00023118"/>
    </source>
</evidence>
<comment type="catalytic activity">
    <reaction evidence="9">
        <text>DNA(n) + a 2'-deoxyribonucleoside 5'-triphosphate = DNA(n+1) + diphosphate</text>
        <dbReference type="Rhea" id="RHEA:22508"/>
        <dbReference type="Rhea" id="RHEA-COMP:17339"/>
        <dbReference type="Rhea" id="RHEA-COMP:17340"/>
        <dbReference type="ChEBI" id="CHEBI:33019"/>
        <dbReference type="ChEBI" id="CHEBI:61560"/>
        <dbReference type="ChEBI" id="CHEBI:173112"/>
        <dbReference type="EC" id="2.7.7.49"/>
    </reaction>
</comment>
<dbReference type="GO" id="GO:0003964">
    <property type="term" value="F:RNA-directed DNA polymerase activity"/>
    <property type="evidence" value="ECO:0007669"/>
    <property type="project" value="UniProtKB-KW"/>
</dbReference>
<keyword evidence="4" id="KW-0479">Metal-binding</keyword>
<dbReference type="Pfam" id="PF00078">
    <property type="entry name" value="RVT_1"/>
    <property type="match status" value="1"/>
</dbReference>
<dbReference type="Gene3D" id="1.25.10.10">
    <property type="entry name" value="Leucine-rich Repeat Variant"/>
    <property type="match status" value="1"/>
</dbReference>
<evidence type="ECO:0000256" key="6">
    <source>
        <dbReference type="ARBA" id="ARBA00022918"/>
    </source>
</evidence>
<comment type="caution">
    <text evidence="11">The sequence shown here is derived from an EMBL/GenBank/DDBJ whole genome shotgun (WGS) entry which is preliminary data.</text>
</comment>
<dbReference type="InterPro" id="IPR011989">
    <property type="entry name" value="ARM-like"/>
</dbReference>
<evidence type="ECO:0000256" key="9">
    <source>
        <dbReference type="ARBA" id="ARBA00048173"/>
    </source>
</evidence>
<evidence type="ECO:0000313" key="11">
    <source>
        <dbReference type="EMBL" id="KIG12107.1"/>
    </source>
</evidence>
<dbReference type="InterPro" id="IPR043502">
    <property type="entry name" value="DNA/RNA_pol_sf"/>
</dbReference>
<evidence type="ECO:0000256" key="8">
    <source>
        <dbReference type="ARBA" id="ARBA00034120"/>
    </source>
</evidence>
<gene>
    <name evidence="11" type="ORF">DB30_02022</name>
</gene>
<accession>A0A0C2CW65</accession>
<dbReference type="InterPro" id="IPR016024">
    <property type="entry name" value="ARM-type_fold"/>
</dbReference>
<proteinExistence type="inferred from homology"/>